<feature type="transmembrane region" description="Helical" evidence="2">
    <location>
        <begin position="374"/>
        <end position="395"/>
    </location>
</feature>
<keyword evidence="3" id="KW-0482">Metalloprotease</keyword>
<sequence length="649" mass="68193">MSGERSAVDRECRRTKRIVRRSLDSLRRIGRIARWEVSRSAGTVDRKTVLVAVAMLLVVGAVGLSVADDGLGLADELYVVGVDGDDPYADVVAESDRFRAVPLEDVEISGDGTDSNVDVVVTRDGELGYVGENGEQAFDAFRDAIESYNENRMAEADDEVAAYPVLVTVSYQERDPLRPDGTTSPAESDGTDSGARDDSSTESSPDDGAAADSDGMTDGSTADSDGVTDGSSEPTDETRDGDELRVPDVGGTIDERTTTGTPSTLSPPFPFQSLLLAFLFIVPMNFVVQAYGSTIMDERIKRRGELLLVSPSSRYEIVGGKTLPYVLGLVAIVVATAVAIGGGPLSVAAVIPIALVFLGSTFVGAMLARSFKELTFVTVTISVFLTTYAFVPAIFTEVTPIALISPLTIVVVDLQGDPVTAGEYLFSTATFYLSAFVLFLLGIGIYREEDMFAQKPIPAKILDAITSQIDSISARVGGHWSPFVLSILGIPFVFAAQLLTVSLLFVVPDVVALPIMLVVAAAIEEFAKSVHVYAGFARGRFEATGRTAAVLGAFSGAGFFVGEKLTHLGQLVGLPELAVGTAAFGPELTGGVSIAVLAAVVLAPLALHVVTATISAAGARRGSIPYAVAFVVATLVHALYNLGVIVLVT</sequence>
<evidence type="ECO:0000313" key="3">
    <source>
        <dbReference type="EMBL" id="RQG99047.1"/>
    </source>
</evidence>
<feature type="transmembrane region" description="Helical" evidence="2">
    <location>
        <begin position="424"/>
        <end position="446"/>
    </location>
</feature>
<feature type="transmembrane region" description="Helical" evidence="2">
    <location>
        <begin position="480"/>
        <end position="499"/>
    </location>
</feature>
<gene>
    <name evidence="3" type="ORF">EA472_16035</name>
</gene>
<dbReference type="Proteomes" id="UP000281431">
    <property type="component" value="Unassembled WGS sequence"/>
</dbReference>
<dbReference type="AlphaFoldDB" id="A0A3N6M9F5"/>
<evidence type="ECO:0000256" key="1">
    <source>
        <dbReference type="SAM" id="MobiDB-lite"/>
    </source>
</evidence>
<feature type="region of interest" description="Disordered" evidence="1">
    <location>
        <begin position="171"/>
        <end position="265"/>
    </location>
</feature>
<feature type="compositionally biased region" description="Basic and acidic residues" evidence="1">
    <location>
        <begin position="236"/>
        <end position="246"/>
    </location>
</feature>
<comment type="caution">
    <text evidence="3">The sequence shown here is derived from an EMBL/GenBank/DDBJ whole genome shotgun (WGS) entry which is preliminary data.</text>
</comment>
<feature type="transmembrane region" description="Helical" evidence="2">
    <location>
        <begin position="347"/>
        <end position="367"/>
    </location>
</feature>
<keyword evidence="2" id="KW-1133">Transmembrane helix</keyword>
<organism evidence="3 4">
    <name type="scientific">Natrarchaeobius chitinivorans</name>
    <dbReference type="NCBI Taxonomy" id="1679083"/>
    <lineage>
        <taxon>Archaea</taxon>
        <taxon>Methanobacteriati</taxon>
        <taxon>Methanobacteriota</taxon>
        <taxon>Stenosarchaea group</taxon>
        <taxon>Halobacteria</taxon>
        <taxon>Halobacteriales</taxon>
        <taxon>Natrialbaceae</taxon>
        <taxon>Natrarchaeobius</taxon>
    </lineage>
</organism>
<accession>A0A3N6M9F5</accession>
<keyword evidence="3" id="KW-0645">Protease</keyword>
<name>A0A3N6M9F5_NATCH</name>
<keyword evidence="2" id="KW-0812">Transmembrane</keyword>
<feature type="transmembrane region" description="Helical" evidence="2">
    <location>
        <begin position="322"/>
        <end position="341"/>
    </location>
</feature>
<dbReference type="GO" id="GO:0006508">
    <property type="term" value="P:proteolysis"/>
    <property type="evidence" value="ECO:0007669"/>
    <property type="project" value="UniProtKB-KW"/>
</dbReference>
<proteinExistence type="predicted"/>
<evidence type="ECO:0000256" key="2">
    <source>
        <dbReference type="SAM" id="Phobius"/>
    </source>
</evidence>
<dbReference type="EMBL" id="REFZ01000011">
    <property type="protein sequence ID" value="RQG99047.1"/>
    <property type="molecule type" value="Genomic_DNA"/>
</dbReference>
<reference evidence="3 4" key="1">
    <citation type="submission" date="2018-10" db="EMBL/GenBank/DDBJ databases">
        <title>Natrarchaeobius chitinivorans gen. nov., sp. nov., and Natrarchaeobius haloalkaliphilus sp. nov., alkaliphilic, chitin-utilizing haloarchaea from hypersaline alkaline lakes.</title>
        <authorList>
            <person name="Sorokin D.Y."/>
            <person name="Elcheninov A.G."/>
            <person name="Kostrikina N.A."/>
            <person name="Bale N.J."/>
            <person name="Sinninghe Damste J.S."/>
            <person name="Khijniak T.V."/>
            <person name="Kublanov I.V."/>
            <person name="Toshchakov S.V."/>
        </authorList>
    </citation>
    <scope>NUCLEOTIDE SEQUENCE [LARGE SCALE GENOMIC DNA]</scope>
    <source>
        <strain evidence="3 4">AArcht7</strain>
    </source>
</reference>
<feature type="compositionally biased region" description="Low complexity" evidence="1">
    <location>
        <begin position="206"/>
        <end position="220"/>
    </location>
</feature>
<keyword evidence="4" id="KW-1185">Reference proteome</keyword>
<evidence type="ECO:0000313" key="4">
    <source>
        <dbReference type="Proteomes" id="UP000281431"/>
    </source>
</evidence>
<keyword evidence="3" id="KW-0378">Hydrolase</keyword>
<dbReference type="OrthoDB" id="106980at2157"/>
<feature type="transmembrane region" description="Helical" evidence="2">
    <location>
        <begin position="271"/>
        <end position="292"/>
    </location>
</feature>
<feature type="transmembrane region" description="Helical" evidence="2">
    <location>
        <begin position="543"/>
        <end position="562"/>
    </location>
</feature>
<feature type="transmembrane region" description="Helical" evidence="2">
    <location>
        <begin position="48"/>
        <end position="67"/>
    </location>
</feature>
<feature type="transmembrane region" description="Helical" evidence="2">
    <location>
        <begin position="626"/>
        <end position="648"/>
    </location>
</feature>
<keyword evidence="2" id="KW-0472">Membrane</keyword>
<dbReference type="GO" id="GO:0008237">
    <property type="term" value="F:metallopeptidase activity"/>
    <property type="evidence" value="ECO:0007669"/>
    <property type="project" value="UniProtKB-KW"/>
</dbReference>
<protein>
    <submittedName>
        <fullName evidence="3">PrsW family intramembrane metalloprotease</fullName>
    </submittedName>
</protein>
<feature type="transmembrane region" description="Helical" evidence="2">
    <location>
        <begin position="594"/>
        <end position="614"/>
    </location>
</feature>